<dbReference type="InterPro" id="IPR036873">
    <property type="entry name" value="Rhodanese-like_dom_sf"/>
</dbReference>
<organism evidence="4 5">
    <name type="scientific">Denitratimonas tolerans</name>
    <dbReference type="NCBI Taxonomy" id="1338420"/>
    <lineage>
        <taxon>Bacteria</taxon>
        <taxon>Pseudomonadati</taxon>
        <taxon>Pseudomonadota</taxon>
        <taxon>Gammaproteobacteria</taxon>
        <taxon>Lysobacterales</taxon>
        <taxon>Lysobacteraceae</taxon>
        <taxon>Denitratimonas</taxon>
    </lineage>
</organism>
<protein>
    <submittedName>
        <fullName evidence="4">Sulfurtransferase</fullName>
        <ecNumber evidence="4">2.8.1.-</ecNumber>
    </submittedName>
</protein>
<feature type="domain" description="Rhodanese" evidence="3">
    <location>
        <begin position="17"/>
        <end position="136"/>
    </location>
</feature>
<dbReference type="Pfam" id="PF00581">
    <property type="entry name" value="Rhodanese"/>
    <property type="match status" value="2"/>
</dbReference>
<comment type="caution">
    <text evidence="4">The sequence shown here is derived from an EMBL/GenBank/DDBJ whole genome shotgun (WGS) entry which is preliminary data.</text>
</comment>
<dbReference type="CDD" id="cd01449">
    <property type="entry name" value="TST_Repeat_2"/>
    <property type="match status" value="1"/>
</dbReference>
<keyword evidence="2" id="KW-0677">Repeat</keyword>
<dbReference type="InterPro" id="IPR045078">
    <property type="entry name" value="TST/MPST-like"/>
</dbReference>
<dbReference type="Gene3D" id="3.40.250.10">
    <property type="entry name" value="Rhodanese-like domain"/>
    <property type="match status" value="2"/>
</dbReference>
<dbReference type="PANTHER" id="PTHR11364:SF27">
    <property type="entry name" value="SULFURTRANSFERASE"/>
    <property type="match status" value="1"/>
</dbReference>
<evidence type="ECO:0000313" key="4">
    <source>
        <dbReference type="EMBL" id="MEJ1248934.1"/>
    </source>
</evidence>
<sequence>MSWRTLIDAASLDAALSDPLVAVIDCRFDLADPAAGERAWFEGHIPGAHYAHLDRDLSDLHRPGRGRHPLPDADAFCAALERWDITPEHQVVAYDASGGTIAARLWWMLRLFGHRRVAVLDGGLAAWTAHGGALERGARKPGRGRYRARFDSRSIVTTAVVAARLASGNGVLLDARVPERFRGEVEPLDPRAGHIPGAVNSPFQNNLGLDGRFLPAEQLEVRYRALIRGQVPGDVVHMCGSGVTACHNLLAMEHAGLPGSRVYAGSWSEWVSVPSRPIATGPA</sequence>
<dbReference type="EC" id="2.8.1.-" evidence="4"/>
<feature type="domain" description="Rhodanese" evidence="3">
    <location>
        <begin position="166"/>
        <end position="279"/>
    </location>
</feature>
<dbReference type="SMART" id="SM00450">
    <property type="entry name" value="RHOD"/>
    <property type="match status" value="2"/>
</dbReference>
<dbReference type="PANTHER" id="PTHR11364">
    <property type="entry name" value="THIOSULFATE SULFERTANSFERASE"/>
    <property type="match status" value="1"/>
</dbReference>
<evidence type="ECO:0000256" key="1">
    <source>
        <dbReference type="ARBA" id="ARBA00022679"/>
    </source>
</evidence>
<reference evidence="4 5" key="1">
    <citation type="journal article" date="2016" name="Antonie Van Leeuwenhoek">
        <title>Denitratimonas tolerans gen. nov., sp. nov., a denitrifying bacterium isolated from a bioreactor for tannery wastewater treatment.</title>
        <authorList>
            <person name="Han S.I."/>
            <person name="Kim J.O."/>
            <person name="Lee Y.R."/>
            <person name="Ekpeghere K.I."/>
            <person name="Koh S.C."/>
            <person name="Whang K.S."/>
        </authorList>
    </citation>
    <scope>NUCLEOTIDE SEQUENCE [LARGE SCALE GENOMIC DNA]</scope>
    <source>
        <strain evidence="4 5">KACC 17565</strain>
    </source>
</reference>
<dbReference type="SUPFAM" id="SSF52821">
    <property type="entry name" value="Rhodanese/Cell cycle control phosphatase"/>
    <property type="match status" value="2"/>
</dbReference>
<dbReference type="Proteomes" id="UP001364472">
    <property type="component" value="Unassembled WGS sequence"/>
</dbReference>
<dbReference type="AlphaFoldDB" id="A0AAW9R4S0"/>
<dbReference type="EMBL" id="JBBDHC010000004">
    <property type="protein sequence ID" value="MEJ1248934.1"/>
    <property type="molecule type" value="Genomic_DNA"/>
</dbReference>
<keyword evidence="5" id="KW-1185">Reference proteome</keyword>
<evidence type="ECO:0000259" key="3">
    <source>
        <dbReference type="PROSITE" id="PS50206"/>
    </source>
</evidence>
<name>A0AAW9R4S0_9GAMM</name>
<evidence type="ECO:0000256" key="2">
    <source>
        <dbReference type="ARBA" id="ARBA00022737"/>
    </source>
</evidence>
<dbReference type="PROSITE" id="PS50206">
    <property type="entry name" value="RHODANESE_3"/>
    <property type="match status" value="2"/>
</dbReference>
<dbReference type="FunFam" id="3.40.250.10:FF:000035">
    <property type="entry name" value="Thiosulfate sulfurtransferase"/>
    <property type="match status" value="1"/>
</dbReference>
<evidence type="ECO:0000313" key="5">
    <source>
        <dbReference type="Proteomes" id="UP001364472"/>
    </source>
</evidence>
<dbReference type="CDD" id="cd01448">
    <property type="entry name" value="TST_Repeat_1"/>
    <property type="match status" value="1"/>
</dbReference>
<dbReference type="InterPro" id="IPR001763">
    <property type="entry name" value="Rhodanese-like_dom"/>
</dbReference>
<dbReference type="RefSeq" id="WP_337334650.1">
    <property type="nucleotide sequence ID" value="NZ_JBBDHC010000004.1"/>
</dbReference>
<gene>
    <name evidence="4" type="ORF">WB794_04480</name>
</gene>
<keyword evidence="1 4" id="KW-0808">Transferase</keyword>
<proteinExistence type="predicted"/>
<accession>A0AAW9R4S0</accession>
<dbReference type="GO" id="GO:0004792">
    <property type="term" value="F:thiosulfate-cyanide sulfurtransferase activity"/>
    <property type="evidence" value="ECO:0007669"/>
    <property type="project" value="TreeGrafter"/>
</dbReference>